<keyword evidence="3" id="KW-1185">Reference proteome</keyword>
<organism evidence="2 3">
    <name type="scientific">Dendrobium thyrsiflorum</name>
    <name type="common">Pinecone-like raceme dendrobium</name>
    <name type="synonym">Orchid</name>
    <dbReference type="NCBI Taxonomy" id="117978"/>
    <lineage>
        <taxon>Eukaryota</taxon>
        <taxon>Viridiplantae</taxon>
        <taxon>Streptophyta</taxon>
        <taxon>Embryophyta</taxon>
        <taxon>Tracheophyta</taxon>
        <taxon>Spermatophyta</taxon>
        <taxon>Magnoliopsida</taxon>
        <taxon>Liliopsida</taxon>
        <taxon>Asparagales</taxon>
        <taxon>Orchidaceae</taxon>
        <taxon>Epidendroideae</taxon>
        <taxon>Malaxideae</taxon>
        <taxon>Dendrobiinae</taxon>
        <taxon>Dendrobium</taxon>
    </lineage>
</organism>
<sequence>MQRCVDSKAKTSSERDKSIRPHESETIAAQILVVGTEKKRVGCLLPSDLIALADLIHAIGEDAKGSEEDGNGAGSLGRDPSSVPNRRESTRRRTILQHGHLLHAHHPRFLPNHRLRHPPSDKNHPAALPELQIISIGAIPTLL</sequence>
<dbReference type="Proteomes" id="UP001552299">
    <property type="component" value="Unassembled WGS sequence"/>
</dbReference>
<gene>
    <name evidence="2" type="ORF">M5K25_000201</name>
</gene>
<reference evidence="2 3" key="1">
    <citation type="journal article" date="2024" name="Plant Biotechnol. J.">
        <title>Dendrobium thyrsiflorum genome and its molecular insights into genes involved in important horticultural traits.</title>
        <authorList>
            <person name="Chen B."/>
            <person name="Wang J.Y."/>
            <person name="Zheng P.J."/>
            <person name="Li K.L."/>
            <person name="Liang Y.M."/>
            <person name="Chen X.F."/>
            <person name="Zhang C."/>
            <person name="Zhao X."/>
            <person name="He X."/>
            <person name="Zhang G.Q."/>
            <person name="Liu Z.J."/>
            <person name="Xu Q."/>
        </authorList>
    </citation>
    <scope>NUCLEOTIDE SEQUENCE [LARGE SCALE GENOMIC DNA]</scope>
    <source>
        <strain evidence="2">GZMU011</strain>
    </source>
</reference>
<dbReference type="AlphaFoldDB" id="A0ABD0W6U4"/>
<evidence type="ECO:0000256" key="1">
    <source>
        <dbReference type="SAM" id="MobiDB-lite"/>
    </source>
</evidence>
<dbReference type="EMBL" id="JANQDX010000001">
    <property type="protein sequence ID" value="KAL0928327.1"/>
    <property type="molecule type" value="Genomic_DNA"/>
</dbReference>
<evidence type="ECO:0000313" key="2">
    <source>
        <dbReference type="EMBL" id="KAL0928327.1"/>
    </source>
</evidence>
<comment type="caution">
    <text evidence="2">The sequence shown here is derived from an EMBL/GenBank/DDBJ whole genome shotgun (WGS) entry which is preliminary data.</text>
</comment>
<evidence type="ECO:0000313" key="3">
    <source>
        <dbReference type="Proteomes" id="UP001552299"/>
    </source>
</evidence>
<proteinExistence type="predicted"/>
<protein>
    <submittedName>
        <fullName evidence="2">Uncharacterized protein</fullName>
    </submittedName>
</protein>
<accession>A0ABD0W6U4</accession>
<name>A0ABD0W6U4_DENTH</name>
<feature type="region of interest" description="Disordered" evidence="1">
    <location>
        <begin position="63"/>
        <end position="93"/>
    </location>
</feature>
<feature type="region of interest" description="Disordered" evidence="1">
    <location>
        <begin position="1"/>
        <end position="23"/>
    </location>
</feature>